<proteinExistence type="predicted"/>
<dbReference type="AlphaFoldDB" id="A0A8H9HW35"/>
<evidence type="ECO:0000256" key="1">
    <source>
        <dbReference type="SAM" id="MobiDB-lite"/>
    </source>
</evidence>
<reference evidence="3" key="3">
    <citation type="submission" date="2020-09" db="EMBL/GenBank/DDBJ databases">
        <authorList>
            <person name="Sun Q."/>
            <person name="Ohkuma M."/>
        </authorList>
    </citation>
    <scope>NUCLEOTIDE SEQUENCE</scope>
    <source>
        <strain evidence="3">JCM 4136</strain>
    </source>
</reference>
<evidence type="ECO:0000313" key="4">
    <source>
        <dbReference type="Proteomes" id="UP000480804"/>
    </source>
</evidence>
<feature type="compositionally biased region" description="Basic and acidic residues" evidence="1">
    <location>
        <begin position="32"/>
        <end position="41"/>
    </location>
</feature>
<dbReference type="Proteomes" id="UP000660975">
    <property type="component" value="Unassembled WGS sequence"/>
</dbReference>
<evidence type="ECO:0000313" key="5">
    <source>
        <dbReference type="Proteomes" id="UP000660975"/>
    </source>
</evidence>
<reference evidence="3" key="1">
    <citation type="journal article" date="2014" name="Int. J. Syst. Evol. Microbiol.">
        <title>Complete genome sequence of Corynebacterium casei LMG S-19264T (=DSM 44701T), isolated from a smear-ripened cheese.</title>
        <authorList>
            <consortium name="US DOE Joint Genome Institute (JGI-PGF)"/>
            <person name="Walter F."/>
            <person name="Albersmeier A."/>
            <person name="Kalinowski J."/>
            <person name="Ruckert C."/>
        </authorList>
    </citation>
    <scope>NUCLEOTIDE SEQUENCE</scope>
    <source>
        <strain evidence="3">JCM 4136</strain>
    </source>
</reference>
<gene>
    <name evidence="3" type="ORF">GCM10010227_53820</name>
    <name evidence="2" type="ORF">Sgou_05330</name>
</gene>
<comment type="caution">
    <text evidence="3">The sequence shown here is derived from an EMBL/GenBank/DDBJ whole genome shotgun (WGS) entry which is preliminary data.</text>
</comment>
<keyword evidence="4" id="KW-1185">Reference proteome</keyword>
<sequence>MRRGQGAARGELRDPWRSRRLQAARPPGVPRRAPDHVDRQTGRLRAPEGIGTAATWNITGTAAVANLGAGPEEVFAALCAGQESRGPLRAFAPDRYRAGLAY</sequence>
<dbReference type="Proteomes" id="UP000480804">
    <property type="component" value="Unassembled WGS sequence"/>
</dbReference>
<organism evidence="3 5">
    <name type="scientific">Streptomyces gougerotii</name>
    <dbReference type="NCBI Taxonomy" id="53448"/>
    <lineage>
        <taxon>Bacteria</taxon>
        <taxon>Bacillati</taxon>
        <taxon>Actinomycetota</taxon>
        <taxon>Actinomycetes</taxon>
        <taxon>Kitasatosporales</taxon>
        <taxon>Streptomycetaceae</taxon>
        <taxon>Streptomyces</taxon>
        <taxon>Streptomyces diastaticus group</taxon>
    </lineage>
</organism>
<accession>A0A8H9HW35</accession>
<dbReference type="EMBL" id="BMSC01000026">
    <property type="protein sequence ID" value="GGU91736.1"/>
    <property type="molecule type" value="Genomic_DNA"/>
</dbReference>
<evidence type="ECO:0000313" key="2">
    <source>
        <dbReference type="EMBL" id="GFH75863.1"/>
    </source>
</evidence>
<reference evidence="2 4" key="2">
    <citation type="submission" date="2020-02" db="EMBL/GenBank/DDBJ databases">
        <title>Whole genome shotgun sequence of Streptomyces gougerotii NBRC 13043.</title>
        <authorList>
            <person name="Ichikawa N."/>
            <person name="Komaki H."/>
            <person name="Tamura T."/>
        </authorList>
    </citation>
    <scope>NUCLEOTIDE SEQUENCE [LARGE SCALE GENOMIC DNA]</scope>
    <source>
        <strain evidence="2 4">NBRC 13043</strain>
    </source>
</reference>
<protein>
    <submittedName>
        <fullName evidence="3">Uncharacterized protein</fullName>
    </submittedName>
</protein>
<feature type="region of interest" description="Disordered" evidence="1">
    <location>
        <begin position="1"/>
        <end position="42"/>
    </location>
</feature>
<dbReference type="EMBL" id="BLLO01000009">
    <property type="protein sequence ID" value="GFH75863.1"/>
    <property type="molecule type" value="Genomic_DNA"/>
</dbReference>
<name>A0A8H9HW35_9ACTN</name>
<evidence type="ECO:0000313" key="3">
    <source>
        <dbReference type="EMBL" id="GGU91736.1"/>
    </source>
</evidence>